<sequence length="158" mass="17650">MTKPRIDYPALFPHVIEGYVQGKSQMAIATDLNTHPTHISRSLHVHGLSHWKVTKLVRDGLTAQQIIEYATAKEPELPLTASGGPGTVRSNGPFFASTEEAFAFARQKITDQSQVILQQAQTIETYWECWRLIQDALAKMEHALDQQEIAERQKAGVA</sequence>
<protein>
    <submittedName>
        <fullName evidence="1">Uncharacterized protein</fullName>
    </submittedName>
</protein>
<evidence type="ECO:0000313" key="1">
    <source>
        <dbReference type="EMBL" id="MBP3958376.1"/>
    </source>
</evidence>
<keyword evidence="2" id="KW-1185">Reference proteome</keyword>
<dbReference type="EMBL" id="JAGKQQ010000001">
    <property type="protein sequence ID" value="MBP3958376.1"/>
    <property type="molecule type" value="Genomic_DNA"/>
</dbReference>
<evidence type="ECO:0000313" key="2">
    <source>
        <dbReference type="Proteomes" id="UP000676565"/>
    </source>
</evidence>
<dbReference type="Proteomes" id="UP000676565">
    <property type="component" value="Unassembled WGS sequence"/>
</dbReference>
<dbReference type="RefSeq" id="WP_210658302.1">
    <property type="nucleotide sequence ID" value="NZ_JAGKQQ010000001.1"/>
</dbReference>
<reference evidence="1 2" key="1">
    <citation type="submission" date="2021-04" db="EMBL/GenBank/DDBJ databases">
        <authorList>
            <person name="Ivanova A."/>
        </authorList>
    </citation>
    <scope>NUCLEOTIDE SEQUENCE [LARGE SCALE GENOMIC DNA]</scope>
    <source>
        <strain evidence="1 2">G18</strain>
    </source>
</reference>
<proteinExistence type="predicted"/>
<accession>A0ABS5BXE3</accession>
<comment type="caution">
    <text evidence="1">The sequence shown here is derived from an EMBL/GenBank/DDBJ whole genome shotgun (WGS) entry which is preliminary data.</text>
</comment>
<name>A0ABS5BXE3_9BACT</name>
<organism evidence="1 2">
    <name type="scientific">Gemmata palustris</name>
    <dbReference type="NCBI Taxonomy" id="2822762"/>
    <lineage>
        <taxon>Bacteria</taxon>
        <taxon>Pseudomonadati</taxon>
        <taxon>Planctomycetota</taxon>
        <taxon>Planctomycetia</taxon>
        <taxon>Gemmatales</taxon>
        <taxon>Gemmataceae</taxon>
        <taxon>Gemmata</taxon>
    </lineage>
</organism>
<gene>
    <name evidence="1" type="ORF">J8F10_24265</name>
</gene>